<evidence type="ECO:0000256" key="1">
    <source>
        <dbReference type="SAM" id="Coils"/>
    </source>
</evidence>
<keyword evidence="1" id="KW-0175">Coiled coil</keyword>
<dbReference type="EMBL" id="LT549890">
    <property type="protein sequence ID" value="SAI85460.1"/>
    <property type="molecule type" value="Genomic_DNA"/>
</dbReference>
<feature type="domain" description="Transposase IS110-like N-terminal" evidence="2">
    <location>
        <begin position="12"/>
        <end position="158"/>
    </location>
</feature>
<dbReference type="InterPro" id="IPR047650">
    <property type="entry name" value="Transpos_IS110"/>
</dbReference>
<dbReference type="GO" id="GO:0004803">
    <property type="term" value="F:transposase activity"/>
    <property type="evidence" value="ECO:0007669"/>
    <property type="project" value="InterPro"/>
</dbReference>
<proteinExistence type="predicted"/>
<evidence type="ECO:0000313" key="4">
    <source>
        <dbReference type="Proteomes" id="UP000076770"/>
    </source>
</evidence>
<dbReference type="Proteomes" id="UP000076770">
    <property type="component" value="Chromosome i"/>
</dbReference>
<organism evidence="3 4">
    <name type="scientific">Saccharolobus solfataricus</name>
    <name type="common">Sulfolobus solfataricus</name>
    <dbReference type="NCBI Taxonomy" id="2287"/>
    <lineage>
        <taxon>Archaea</taxon>
        <taxon>Thermoproteota</taxon>
        <taxon>Thermoprotei</taxon>
        <taxon>Sulfolobales</taxon>
        <taxon>Sulfolobaceae</taxon>
        <taxon>Saccharolobus</taxon>
    </lineage>
</organism>
<evidence type="ECO:0000259" key="2">
    <source>
        <dbReference type="Pfam" id="PF01548"/>
    </source>
</evidence>
<feature type="coiled-coil region" evidence="1">
    <location>
        <begin position="132"/>
        <end position="159"/>
    </location>
</feature>
<dbReference type="PANTHER" id="PTHR33055:SF13">
    <property type="entry name" value="TRANSPOSASE"/>
    <property type="match status" value="1"/>
</dbReference>
<reference evidence="4" key="1">
    <citation type="submission" date="2016-04" db="EMBL/GenBank/DDBJ databases">
        <authorList>
            <person name="Shah S.A."/>
            <person name="Garrett R.A."/>
        </authorList>
    </citation>
    <scope>NUCLEOTIDE SEQUENCE [LARGE SCALE GENOMIC DNA]</scope>
    <source>
        <strain evidence="4">ATCC 35091 / DSM 1616 / JCM 8930 / NBRC 15331 / P1</strain>
    </source>
</reference>
<dbReference type="GO" id="GO:0006313">
    <property type="term" value="P:DNA transposition"/>
    <property type="evidence" value="ECO:0007669"/>
    <property type="project" value="InterPro"/>
</dbReference>
<dbReference type="PANTHER" id="PTHR33055">
    <property type="entry name" value="TRANSPOSASE FOR INSERTION SEQUENCE ELEMENT IS1111A"/>
    <property type="match status" value="1"/>
</dbReference>
<dbReference type="SMR" id="A0A157T2J9"/>
<gene>
    <name evidence="3" type="ORF">SSOP1_1906</name>
</gene>
<dbReference type="InterPro" id="IPR002525">
    <property type="entry name" value="Transp_IS110-like_N"/>
</dbReference>
<dbReference type="GO" id="GO:0003677">
    <property type="term" value="F:DNA binding"/>
    <property type="evidence" value="ECO:0007669"/>
    <property type="project" value="InterPro"/>
</dbReference>
<name>A0A157T2J9_SACSO</name>
<protein>
    <submittedName>
        <fullName evidence="3">ORF1 in transposon ISC1491</fullName>
    </submittedName>
</protein>
<sequence>MESEIKTRGFAIDVSRDKLTVAKAELVITQEKREVEVNEVREFKYDNEGIEELIKFLGEYKEGIMESTGPYFFYLHEELTEKGYKVTLINPLHLKEVFGKKTDKLDAQRLAKAFILGAVKGSYIPTGEIRELRELTRYRESLMRKITQVKNEIRKFLEMAGYKIEPFDKRGMALLEKLSRGEGLSKEERDELKEKLGRSLNDAEKLALKQLVDLLKSLEAMVKEVEDMIISKIPQPVVELSRELV</sequence>
<feature type="coiled-coil region" evidence="1">
    <location>
        <begin position="189"/>
        <end position="228"/>
    </location>
</feature>
<accession>A0A157T2J9</accession>
<evidence type="ECO:0000313" key="3">
    <source>
        <dbReference type="EMBL" id="SAI85460.1"/>
    </source>
</evidence>
<dbReference type="AlphaFoldDB" id="A0A157T2J9"/>
<dbReference type="PATRIC" id="fig|2287.9.peg.1997"/>
<dbReference type="Pfam" id="PF01548">
    <property type="entry name" value="DEDD_Tnp_IS110"/>
    <property type="match status" value="1"/>
</dbReference>